<name>A0ABQ9GJ33_9NEOP</name>
<dbReference type="EMBL" id="JARBHB010000012">
    <property type="protein sequence ID" value="KAJ8872018.1"/>
    <property type="molecule type" value="Genomic_DNA"/>
</dbReference>
<organism evidence="2 3">
    <name type="scientific">Dryococelus australis</name>
    <dbReference type="NCBI Taxonomy" id="614101"/>
    <lineage>
        <taxon>Eukaryota</taxon>
        <taxon>Metazoa</taxon>
        <taxon>Ecdysozoa</taxon>
        <taxon>Arthropoda</taxon>
        <taxon>Hexapoda</taxon>
        <taxon>Insecta</taxon>
        <taxon>Pterygota</taxon>
        <taxon>Neoptera</taxon>
        <taxon>Polyneoptera</taxon>
        <taxon>Phasmatodea</taxon>
        <taxon>Verophasmatodea</taxon>
        <taxon>Anareolatae</taxon>
        <taxon>Phasmatidae</taxon>
        <taxon>Eurycanthinae</taxon>
        <taxon>Dryococelus</taxon>
    </lineage>
</organism>
<gene>
    <name evidence="2" type="ORF">PR048_028358</name>
</gene>
<sequence>MNATTPCKRIHPPGTTNLKQGDQEYLNRPIHRRQSEEVNYVDVYGNSLEKSALSEEDEEEGVANEILPFSSSNEVPKSSESRAEEIQAQAFHKPPFISIPKSEQVDLQLVYGEARSNVRAVVRIYQERFPHRRVLHRNTFTAVAQRLCDMVGLKVNNPDVCARRSVRTPQFEDDVLNQVADQPSTSTYDIVCNMP</sequence>
<accession>A0ABQ9GJ33</accession>
<feature type="region of interest" description="Disordered" evidence="1">
    <location>
        <begin position="1"/>
        <end position="23"/>
    </location>
</feature>
<dbReference type="Proteomes" id="UP001159363">
    <property type="component" value="Chromosome 11"/>
</dbReference>
<protein>
    <recommendedName>
        <fullName evidence="4">DUF4817 domain-containing protein</fullName>
    </recommendedName>
</protein>
<reference evidence="2 3" key="1">
    <citation type="submission" date="2023-02" db="EMBL/GenBank/DDBJ databases">
        <title>LHISI_Scaffold_Assembly.</title>
        <authorList>
            <person name="Stuart O.P."/>
            <person name="Cleave R."/>
            <person name="Magrath M.J.L."/>
            <person name="Mikheyev A.S."/>
        </authorList>
    </citation>
    <scope>NUCLEOTIDE SEQUENCE [LARGE SCALE GENOMIC DNA]</scope>
    <source>
        <strain evidence="2">Daus_M_001</strain>
        <tissue evidence="2">Leg muscle</tissue>
    </source>
</reference>
<evidence type="ECO:0000313" key="3">
    <source>
        <dbReference type="Proteomes" id="UP001159363"/>
    </source>
</evidence>
<evidence type="ECO:0000256" key="1">
    <source>
        <dbReference type="SAM" id="MobiDB-lite"/>
    </source>
</evidence>
<evidence type="ECO:0008006" key="4">
    <source>
        <dbReference type="Google" id="ProtNLM"/>
    </source>
</evidence>
<keyword evidence="3" id="KW-1185">Reference proteome</keyword>
<proteinExistence type="predicted"/>
<comment type="caution">
    <text evidence="2">The sequence shown here is derived from an EMBL/GenBank/DDBJ whole genome shotgun (WGS) entry which is preliminary data.</text>
</comment>
<evidence type="ECO:0000313" key="2">
    <source>
        <dbReference type="EMBL" id="KAJ8872018.1"/>
    </source>
</evidence>